<dbReference type="InterPro" id="IPR036873">
    <property type="entry name" value="Rhodanese-like_dom_sf"/>
</dbReference>
<dbReference type="eggNOG" id="COG2897">
    <property type="taxonomic scope" value="Bacteria"/>
</dbReference>
<dbReference type="CDD" id="cd01449">
    <property type="entry name" value="TST_Repeat_2"/>
    <property type="match status" value="1"/>
</dbReference>
<gene>
    <name evidence="3" type="ordered locus">Mmc1_0501</name>
</gene>
<dbReference type="InterPro" id="IPR051126">
    <property type="entry name" value="Thiosulfate_sulfurtransferase"/>
</dbReference>
<proteinExistence type="predicted"/>
<dbReference type="STRING" id="156889.Mmc1_0501"/>
<accession>A0L4Y3</accession>
<dbReference type="EMBL" id="CP000471">
    <property type="protein sequence ID" value="ABK43026.1"/>
    <property type="molecule type" value="Genomic_DNA"/>
</dbReference>
<dbReference type="PROSITE" id="PS50206">
    <property type="entry name" value="RHODANESE_3"/>
    <property type="match status" value="2"/>
</dbReference>
<dbReference type="InterPro" id="IPR001763">
    <property type="entry name" value="Rhodanese-like_dom"/>
</dbReference>
<dbReference type="Pfam" id="PF00581">
    <property type="entry name" value="Rhodanese"/>
    <property type="match status" value="2"/>
</dbReference>
<evidence type="ECO:0000256" key="1">
    <source>
        <dbReference type="ARBA" id="ARBA00022737"/>
    </source>
</evidence>
<evidence type="ECO:0000259" key="2">
    <source>
        <dbReference type="PROSITE" id="PS50206"/>
    </source>
</evidence>
<name>A0L4Y3_MAGMM</name>
<feature type="domain" description="Rhodanese" evidence="2">
    <location>
        <begin position="172"/>
        <end position="280"/>
    </location>
</feature>
<sequence length="285" mass="32071">MSGTDNAGRGWPTGLFIQTDWLQSNLERENLRIIQVGGENFYSRMHIPGAVMVGYQDITGYRDGIPGFRAETALLRKLFGRLGITPESHVVVYDASGGMDAARMVWTLHCMGHTQCYILDGGMGAWYTEKRVCTDHMPQIAPVEYRVDEDLRWDADIELMQRVVAGELEMKVLDTRSEAEYEGQTIRGPRGHIPGARHFEWMDALRTPQDPQLKDDEALREMLAGRGVENPHTDEVVVYCQTAHRAAHTWAVLRHLGYAKVRLYDGSMAEWGISGQPVVAGMVPR</sequence>
<reference evidence="4" key="1">
    <citation type="journal article" date="2009" name="Appl. Environ. Microbiol.">
        <title>Complete genome sequence of the chemolithoautotrophic marine magnetotactic coccus strain MC-1.</title>
        <authorList>
            <person name="Schubbe S."/>
            <person name="Williams T.J."/>
            <person name="Xie G."/>
            <person name="Kiss H.E."/>
            <person name="Brettin T.S."/>
            <person name="Martinez D."/>
            <person name="Ross C.A."/>
            <person name="Schuler D."/>
            <person name="Cox B.L."/>
            <person name="Nealson K.H."/>
            <person name="Bazylinski D.A."/>
        </authorList>
    </citation>
    <scope>NUCLEOTIDE SEQUENCE [LARGE SCALE GENOMIC DNA]</scope>
    <source>
        <strain evidence="4">ATCC BAA-1437 / JCM 17883 / MC-1</strain>
    </source>
</reference>
<dbReference type="SUPFAM" id="SSF52821">
    <property type="entry name" value="Rhodanese/Cell cycle control phosphatase"/>
    <property type="match status" value="2"/>
</dbReference>
<reference evidence="3 4" key="2">
    <citation type="journal article" date="2012" name="Int. J. Syst. Evol. Microbiol.">
        <title>Magnetococcus marinus gen. nov., sp. nov., a marine, magnetotactic bacterium that represents a novel lineage (Magnetococcaceae fam. nov.; Magnetococcales ord. nov.) at the base of the Alphaproteobacteria.</title>
        <authorList>
            <person name="Bazylinski D.A."/>
            <person name="Williams T.J."/>
            <person name="Lefevre C.T."/>
            <person name="Berg R.J."/>
            <person name="Zhang C.L."/>
            <person name="Bowser S.S."/>
            <person name="Dean A.J."/>
            <person name="Beveridge T.J."/>
        </authorList>
    </citation>
    <scope>NUCLEOTIDE SEQUENCE [LARGE SCALE GENOMIC DNA]</scope>
    <source>
        <strain evidence="4">ATCC BAA-1437 / JCM 17883 / MC-1</strain>
    </source>
</reference>
<evidence type="ECO:0000313" key="3">
    <source>
        <dbReference type="EMBL" id="ABK43026.1"/>
    </source>
</evidence>
<organism evidence="3 4">
    <name type="scientific">Magnetococcus marinus (strain ATCC BAA-1437 / JCM 17883 / MC-1)</name>
    <dbReference type="NCBI Taxonomy" id="156889"/>
    <lineage>
        <taxon>Bacteria</taxon>
        <taxon>Pseudomonadati</taxon>
        <taxon>Pseudomonadota</taxon>
        <taxon>Magnetococcia</taxon>
        <taxon>Magnetococcales</taxon>
        <taxon>Magnetococcaceae</taxon>
        <taxon>Magnetococcus</taxon>
    </lineage>
</organism>
<keyword evidence="1" id="KW-0677">Repeat</keyword>
<dbReference type="CDD" id="cd01448">
    <property type="entry name" value="TST_Repeat_1"/>
    <property type="match status" value="1"/>
</dbReference>
<dbReference type="HOGENOM" id="CLU_031618_1_7_5"/>
<keyword evidence="4" id="KW-1185">Reference proteome</keyword>
<protein>
    <submittedName>
        <fullName evidence="3">Rhodanese domain protein</fullName>
    </submittedName>
</protein>
<dbReference type="InterPro" id="IPR001307">
    <property type="entry name" value="Thiosulphate_STrfase_CS"/>
</dbReference>
<dbReference type="PROSITE" id="PS00380">
    <property type="entry name" value="RHODANESE_1"/>
    <property type="match status" value="1"/>
</dbReference>
<dbReference type="Gene3D" id="3.40.250.10">
    <property type="entry name" value="Rhodanese-like domain"/>
    <property type="match status" value="2"/>
</dbReference>
<dbReference type="PANTHER" id="PTHR43855">
    <property type="entry name" value="THIOSULFATE SULFURTRANSFERASE"/>
    <property type="match status" value="1"/>
</dbReference>
<dbReference type="SMART" id="SM00450">
    <property type="entry name" value="RHOD"/>
    <property type="match status" value="2"/>
</dbReference>
<dbReference type="KEGG" id="mgm:Mmc1_0501"/>
<dbReference type="PANTHER" id="PTHR43855:SF1">
    <property type="entry name" value="THIOSULFATE SULFURTRANSFERASE"/>
    <property type="match status" value="1"/>
</dbReference>
<dbReference type="GO" id="GO:0004792">
    <property type="term" value="F:thiosulfate-cyanide sulfurtransferase activity"/>
    <property type="evidence" value="ECO:0007669"/>
    <property type="project" value="InterPro"/>
</dbReference>
<evidence type="ECO:0000313" key="4">
    <source>
        <dbReference type="Proteomes" id="UP000002586"/>
    </source>
</evidence>
<feature type="domain" description="Rhodanese" evidence="2">
    <location>
        <begin position="27"/>
        <end position="135"/>
    </location>
</feature>
<dbReference type="Proteomes" id="UP000002586">
    <property type="component" value="Chromosome"/>
</dbReference>
<dbReference type="AlphaFoldDB" id="A0L4Y3"/>
<dbReference type="RefSeq" id="WP_011712193.1">
    <property type="nucleotide sequence ID" value="NC_008576.1"/>
</dbReference>
<dbReference type="OrthoDB" id="9781034at2"/>